<reference evidence="2" key="1">
    <citation type="submission" date="2023-10" db="EMBL/GenBank/DDBJ databases">
        <authorList>
            <person name="Chen Y."/>
            <person name="Shah S."/>
            <person name="Dougan E. K."/>
            <person name="Thang M."/>
            <person name="Chan C."/>
        </authorList>
    </citation>
    <scope>NUCLEOTIDE SEQUENCE [LARGE SCALE GENOMIC DNA]</scope>
</reference>
<organism evidence="2 3">
    <name type="scientific">Prorocentrum cordatum</name>
    <dbReference type="NCBI Taxonomy" id="2364126"/>
    <lineage>
        <taxon>Eukaryota</taxon>
        <taxon>Sar</taxon>
        <taxon>Alveolata</taxon>
        <taxon>Dinophyceae</taxon>
        <taxon>Prorocentrales</taxon>
        <taxon>Prorocentraceae</taxon>
        <taxon>Prorocentrum</taxon>
    </lineage>
</organism>
<feature type="compositionally biased region" description="Acidic residues" evidence="1">
    <location>
        <begin position="198"/>
        <end position="207"/>
    </location>
</feature>
<sequence>MDQIQDTLSPEAGAFRAGCLELRKDASSRSMLDETLVEYLGCLYSDGYNHERGDSLLAGLAFEELWFRRGGARDPARALAALLGLRRLAPGQARTARPRAKLAALLGAGSGVQNWALLLHTATADGRSKADREDVGLLLDGFFTKGIDSQLGPLKKAAGHAASLRPCTAAEFREGFSRAAAAIGRPAPQPYQVRQGAVDDDALYQKR</sequence>
<name>A0ABN9RUC8_9DINO</name>
<dbReference type="Proteomes" id="UP001189429">
    <property type="component" value="Unassembled WGS sequence"/>
</dbReference>
<evidence type="ECO:0000256" key="1">
    <source>
        <dbReference type="SAM" id="MobiDB-lite"/>
    </source>
</evidence>
<feature type="non-terminal residue" evidence="2">
    <location>
        <position position="207"/>
    </location>
</feature>
<comment type="caution">
    <text evidence="2">The sequence shown here is derived from an EMBL/GenBank/DDBJ whole genome shotgun (WGS) entry which is preliminary data.</text>
</comment>
<keyword evidence="3" id="KW-1185">Reference proteome</keyword>
<dbReference type="EMBL" id="CAUYUJ010008119">
    <property type="protein sequence ID" value="CAK0822939.1"/>
    <property type="molecule type" value="Genomic_DNA"/>
</dbReference>
<evidence type="ECO:0000313" key="3">
    <source>
        <dbReference type="Proteomes" id="UP001189429"/>
    </source>
</evidence>
<proteinExistence type="predicted"/>
<feature type="region of interest" description="Disordered" evidence="1">
    <location>
        <begin position="187"/>
        <end position="207"/>
    </location>
</feature>
<gene>
    <name evidence="2" type="ORF">PCOR1329_LOCUS23831</name>
</gene>
<accession>A0ABN9RUC8</accession>
<protein>
    <submittedName>
        <fullName evidence="2">Uncharacterized protein</fullName>
    </submittedName>
</protein>
<evidence type="ECO:0000313" key="2">
    <source>
        <dbReference type="EMBL" id="CAK0822939.1"/>
    </source>
</evidence>